<feature type="domain" description="N-acetyltransferase" evidence="5">
    <location>
        <begin position="12"/>
        <end position="163"/>
    </location>
</feature>
<dbReference type="AlphaFoldDB" id="A0A839RMU9"/>
<evidence type="ECO:0000256" key="4">
    <source>
        <dbReference type="HAMAP-Rule" id="MF_01698"/>
    </source>
</evidence>
<comment type="similarity">
    <text evidence="4">Belongs to the acetyltransferase family. MshD subfamily.</text>
</comment>
<dbReference type="OrthoDB" id="3208058at2"/>
<dbReference type="InterPro" id="IPR016181">
    <property type="entry name" value="Acyl_CoA_acyltransferase"/>
</dbReference>
<dbReference type="Pfam" id="PF00583">
    <property type="entry name" value="Acetyltransf_1"/>
    <property type="match status" value="1"/>
</dbReference>
<dbReference type="RefSeq" id="WP_083962399.1">
    <property type="nucleotide sequence ID" value="NZ_BDDI01000012.1"/>
</dbReference>
<dbReference type="GO" id="GO:0008999">
    <property type="term" value="F:protein-N-terminal-alanine acetyltransferase activity"/>
    <property type="evidence" value="ECO:0007669"/>
    <property type="project" value="TreeGrafter"/>
</dbReference>
<feature type="domain" description="N-acetyltransferase" evidence="5">
    <location>
        <begin position="156"/>
        <end position="305"/>
    </location>
</feature>
<feature type="binding site" evidence="4">
    <location>
        <position position="276"/>
    </location>
    <ligand>
        <name>1D-myo-inositol 2-(L-cysteinylamino)-2-deoxy-alpha-D-glucopyranoside</name>
        <dbReference type="ChEBI" id="CHEBI:58887"/>
    </ligand>
</feature>
<sequence>MTGDAAADIGVTRFEGALPDDVSDSVSLLIAAARAADGTDPISEQGLRGLAGKIPAEHVVATTGGVPAGVATIRIENGSPNVELVVDPARRRQGVGRTLIDEAATRGAQVWAHGDLPAAAALAAAAGMTRARELLQMRRELGAESPLPDVDPRDGIVVRTYAGPRDDAEIVRVNNAAFHWHPEQGGWTQTDIDSRKELAWFDPEGLFLAFSAAAPHTLLGFHWTKTHPADPPVPALGEVYIVGVDPEVHGKGLGRLLTLKGLHYLRDRGLATVLLYVEADNPAALRTYENLGFSRYFTDVVYIMA</sequence>
<feature type="binding site" evidence="4">
    <location>
        <position position="238"/>
    </location>
    <ligand>
        <name>1D-myo-inositol 2-(L-cysteinylamino)-2-deoxy-alpha-D-glucopyranoside</name>
        <dbReference type="ChEBI" id="CHEBI:58887"/>
    </ligand>
</feature>
<dbReference type="Pfam" id="PF13508">
    <property type="entry name" value="Acetyltransf_7"/>
    <property type="match status" value="1"/>
</dbReference>
<dbReference type="GO" id="GO:0035447">
    <property type="term" value="F:mycothiol synthase activity"/>
    <property type="evidence" value="ECO:0007669"/>
    <property type="project" value="UniProtKB-UniRule"/>
</dbReference>
<evidence type="ECO:0000313" key="7">
    <source>
        <dbReference type="Proteomes" id="UP000567922"/>
    </source>
</evidence>
<dbReference type="SUPFAM" id="SSF55729">
    <property type="entry name" value="Acyl-CoA N-acyltransferases (Nat)"/>
    <property type="match status" value="2"/>
</dbReference>
<comment type="catalytic activity">
    <reaction evidence="4">
        <text>1D-myo-inositol 2-(L-cysteinylamino)-2-deoxy-alpha-D-glucopyranoside + acetyl-CoA = mycothiol + CoA + H(+)</text>
        <dbReference type="Rhea" id="RHEA:26172"/>
        <dbReference type="ChEBI" id="CHEBI:15378"/>
        <dbReference type="ChEBI" id="CHEBI:16768"/>
        <dbReference type="ChEBI" id="CHEBI:57287"/>
        <dbReference type="ChEBI" id="CHEBI:57288"/>
        <dbReference type="ChEBI" id="CHEBI:58887"/>
        <dbReference type="EC" id="2.3.1.189"/>
    </reaction>
</comment>
<dbReference type="InterPro" id="IPR000182">
    <property type="entry name" value="GNAT_dom"/>
</dbReference>
<dbReference type="GO" id="GO:0010125">
    <property type="term" value="P:mycothiol biosynthetic process"/>
    <property type="evidence" value="ECO:0007669"/>
    <property type="project" value="UniProtKB-UniRule"/>
</dbReference>
<dbReference type="Gene3D" id="3.40.630.30">
    <property type="match status" value="1"/>
</dbReference>
<dbReference type="InterPro" id="IPR050276">
    <property type="entry name" value="MshD_Acetyltransferase"/>
</dbReference>
<dbReference type="InterPro" id="IPR017813">
    <property type="entry name" value="Mycothiol_AcTrfase"/>
</dbReference>
<comment type="caution">
    <text evidence="6">The sequence shown here is derived from an EMBL/GenBank/DDBJ whole genome shotgun (WGS) entry which is preliminary data.</text>
</comment>
<feature type="binding site" evidence="4">
    <location>
        <position position="44"/>
    </location>
    <ligand>
        <name>1D-myo-inositol 2-(L-cysteinylamino)-2-deoxy-alpha-D-glucopyranoside</name>
        <dbReference type="ChEBI" id="CHEBI:58887"/>
    </ligand>
</feature>
<name>A0A839RMU9_9ACTN</name>
<feature type="binding site" evidence="4">
    <location>
        <position position="225"/>
    </location>
    <ligand>
        <name>1D-myo-inositol 2-(L-cysteinylamino)-2-deoxy-alpha-D-glucopyranoside</name>
        <dbReference type="ChEBI" id="CHEBI:58887"/>
    </ligand>
</feature>
<dbReference type="Proteomes" id="UP000567922">
    <property type="component" value="Unassembled WGS sequence"/>
</dbReference>
<keyword evidence="7" id="KW-1185">Reference proteome</keyword>
<comment type="function">
    <text evidence="4">Catalyzes the transfer of acetyl from acetyl-CoA to desacetylmycothiol (Cys-GlcN-Ins) to form mycothiol.</text>
</comment>
<keyword evidence="2 4" id="KW-0677">Repeat</keyword>
<dbReference type="NCBIfam" id="TIGR03448">
    <property type="entry name" value="mycothiol_MshD"/>
    <property type="match status" value="1"/>
</dbReference>
<dbReference type="PANTHER" id="PTHR43617">
    <property type="entry name" value="L-AMINO ACID N-ACETYLTRANSFERASE"/>
    <property type="match status" value="1"/>
</dbReference>
<dbReference type="PANTHER" id="PTHR43617:SF31">
    <property type="entry name" value="MYCOTHIOL ACETYLTRANSFERASE"/>
    <property type="match status" value="1"/>
</dbReference>
<dbReference type="PROSITE" id="PS51186">
    <property type="entry name" value="GNAT"/>
    <property type="match status" value="2"/>
</dbReference>
<dbReference type="HAMAP" id="MF_01698">
    <property type="entry name" value="MshD"/>
    <property type="match status" value="1"/>
</dbReference>
<dbReference type="EMBL" id="JACHWS010000002">
    <property type="protein sequence ID" value="MBB3037343.1"/>
    <property type="molecule type" value="Genomic_DNA"/>
</dbReference>
<evidence type="ECO:0000256" key="2">
    <source>
        <dbReference type="ARBA" id="ARBA00022737"/>
    </source>
</evidence>
<dbReference type="PIRSF" id="PIRSF021524">
    <property type="entry name" value="MSH_acetyltransferase"/>
    <property type="match status" value="1"/>
</dbReference>
<evidence type="ECO:0000256" key="1">
    <source>
        <dbReference type="ARBA" id="ARBA00022679"/>
    </source>
</evidence>
<feature type="binding site" evidence="4">
    <location>
        <begin position="242"/>
        <end position="244"/>
    </location>
    <ligand>
        <name>acetyl-CoA</name>
        <dbReference type="ChEBI" id="CHEBI:57288"/>
        <label>2</label>
    </ligand>
</feature>
<evidence type="ECO:0000259" key="5">
    <source>
        <dbReference type="PROSITE" id="PS51186"/>
    </source>
</evidence>
<dbReference type="CDD" id="cd04301">
    <property type="entry name" value="NAT_SF"/>
    <property type="match status" value="2"/>
</dbReference>
<protein>
    <recommendedName>
        <fullName evidence="4">Mycothiol acetyltransferase</fullName>
        <shortName evidence="4">MSH acetyltransferase</shortName>
        <ecNumber evidence="4">2.3.1.189</ecNumber>
    </recommendedName>
    <alternativeName>
        <fullName evidence="4">Mycothiol synthase</fullName>
    </alternativeName>
</protein>
<keyword evidence="1 4" id="KW-0808">Transferase</keyword>
<proteinExistence type="inferred from homology"/>
<gene>
    <name evidence="4" type="primary">mshD</name>
    <name evidence="6" type="ORF">FHU29_001792</name>
</gene>
<feature type="binding site" evidence="4">
    <location>
        <begin position="84"/>
        <end position="86"/>
    </location>
    <ligand>
        <name>acetyl-CoA</name>
        <dbReference type="ChEBI" id="CHEBI:57288"/>
        <label>1</label>
    </ligand>
</feature>
<evidence type="ECO:0000256" key="3">
    <source>
        <dbReference type="ARBA" id="ARBA00023315"/>
    </source>
</evidence>
<organism evidence="6 7">
    <name type="scientific">Hoyosella altamirensis</name>
    <dbReference type="NCBI Taxonomy" id="616997"/>
    <lineage>
        <taxon>Bacteria</taxon>
        <taxon>Bacillati</taxon>
        <taxon>Actinomycetota</taxon>
        <taxon>Actinomycetes</taxon>
        <taxon>Mycobacteriales</taxon>
        <taxon>Hoyosellaceae</taxon>
        <taxon>Hoyosella</taxon>
    </lineage>
</organism>
<feature type="binding site" evidence="4">
    <location>
        <begin position="281"/>
        <end position="286"/>
    </location>
    <ligand>
        <name>acetyl-CoA</name>
        <dbReference type="ChEBI" id="CHEBI:57288"/>
        <label>2</label>
    </ligand>
</feature>
<comment type="subunit">
    <text evidence="4">Monomer.</text>
</comment>
<feature type="binding site" evidence="4">
    <location>
        <position position="183"/>
    </location>
    <ligand>
        <name>1D-myo-inositol 2-(L-cysteinylamino)-2-deoxy-alpha-D-glucopyranoside</name>
        <dbReference type="ChEBI" id="CHEBI:58887"/>
    </ligand>
</feature>
<comment type="caution">
    <text evidence="4">Lacks conserved residue(s) required for the propagation of feature annotation.</text>
</comment>
<reference evidence="6 7" key="1">
    <citation type="submission" date="2020-08" db="EMBL/GenBank/DDBJ databases">
        <title>Sequencing the genomes of 1000 actinobacteria strains.</title>
        <authorList>
            <person name="Klenk H.-P."/>
        </authorList>
    </citation>
    <scope>NUCLEOTIDE SEQUENCE [LARGE SCALE GENOMIC DNA]</scope>
    <source>
        <strain evidence="6 7">DSM 45258</strain>
    </source>
</reference>
<keyword evidence="3 4" id="KW-0012">Acyltransferase</keyword>
<feature type="binding site" evidence="4">
    <location>
        <begin position="249"/>
        <end position="255"/>
    </location>
    <ligand>
        <name>acetyl-CoA</name>
        <dbReference type="ChEBI" id="CHEBI:57288"/>
        <label>2</label>
    </ligand>
</feature>
<dbReference type="EC" id="2.3.1.189" evidence="4"/>
<evidence type="ECO:0000313" key="6">
    <source>
        <dbReference type="EMBL" id="MBB3037343.1"/>
    </source>
</evidence>
<accession>A0A839RMU9</accession>